<evidence type="ECO:0000256" key="4">
    <source>
        <dbReference type="RuleBase" id="RU363099"/>
    </source>
</evidence>
<comment type="similarity">
    <text evidence="1 4">Belongs to the plant dirigent protein family.</text>
</comment>
<dbReference type="InterPro" id="IPR004265">
    <property type="entry name" value="Dirigent"/>
</dbReference>
<evidence type="ECO:0000256" key="5">
    <source>
        <dbReference type="SAM" id="MobiDB-lite"/>
    </source>
</evidence>
<dbReference type="Pfam" id="PF03018">
    <property type="entry name" value="Dirigent"/>
    <property type="match status" value="1"/>
</dbReference>
<dbReference type="Gene3D" id="2.40.480.10">
    <property type="entry name" value="Allene oxide cyclase-like"/>
    <property type="match status" value="1"/>
</dbReference>
<evidence type="ECO:0000313" key="6">
    <source>
        <dbReference type="Proteomes" id="UP001515500"/>
    </source>
</evidence>
<dbReference type="AlphaFoldDB" id="A0AB40BX67"/>
<feature type="compositionally biased region" description="Low complexity" evidence="5">
    <location>
        <begin position="78"/>
        <end position="89"/>
    </location>
</feature>
<evidence type="ECO:0000256" key="1">
    <source>
        <dbReference type="ARBA" id="ARBA00010746"/>
    </source>
</evidence>
<dbReference type="PANTHER" id="PTHR46215:SF17">
    <property type="entry name" value="DIRIGENT PROTEIN"/>
    <property type="match status" value="1"/>
</dbReference>
<comment type="function">
    <text evidence="4">Dirigent proteins impart stereoselectivity on the phenoxy radical-coupling reaction, yielding optically active lignans from two molecules of coniferyl alcohol in the biosynthesis of lignans, flavonolignans, and alkaloids and thus plays a central role in plant secondary metabolism.</text>
</comment>
<feature type="compositionally biased region" description="Polar residues" evidence="5">
    <location>
        <begin position="48"/>
        <end position="57"/>
    </location>
</feature>
<dbReference type="GO" id="GO:0048046">
    <property type="term" value="C:apoplast"/>
    <property type="evidence" value="ECO:0007669"/>
    <property type="project" value="UniProtKB-SubCell"/>
</dbReference>
<comment type="subcellular location">
    <subcellularLocation>
        <location evidence="4">Secreted</location>
        <location evidence="4">Extracellular space</location>
        <location evidence="4">Apoplast</location>
    </subcellularLocation>
</comment>
<proteinExistence type="inferred from homology"/>
<keyword evidence="4" id="KW-0732">Signal</keyword>
<evidence type="ECO:0000256" key="2">
    <source>
        <dbReference type="ARBA" id="ARBA00011738"/>
    </source>
</evidence>
<dbReference type="PANTHER" id="PTHR46215">
    <property type="entry name" value="DIRIGENT PROTEIN 24-RELATED"/>
    <property type="match status" value="1"/>
</dbReference>
<name>A0AB40BX67_DIOCR</name>
<evidence type="ECO:0000256" key="3">
    <source>
        <dbReference type="ARBA" id="ARBA00022525"/>
    </source>
</evidence>
<feature type="signal peptide" evidence="4">
    <location>
        <begin position="1"/>
        <end position="23"/>
    </location>
</feature>
<comment type="subunit">
    <text evidence="2 4">Homodimer.</text>
</comment>
<dbReference type="RefSeq" id="XP_039132040.1">
    <property type="nucleotide sequence ID" value="XM_039276106.1"/>
</dbReference>
<evidence type="ECO:0000313" key="7">
    <source>
        <dbReference type="RefSeq" id="XP_039132040.1"/>
    </source>
</evidence>
<feature type="region of interest" description="Disordered" evidence="5">
    <location>
        <begin position="48"/>
        <end position="89"/>
    </location>
</feature>
<keyword evidence="4" id="KW-0052">Apoplast</keyword>
<feature type="chain" id="PRO_5044042356" description="Dirigent protein" evidence="4">
    <location>
        <begin position="24"/>
        <end position="209"/>
    </location>
</feature>
<reference evidence="7" key="1">
    <citation type="submission" date="2025-08" db="UniProtKB">
        <authorList>
            <consortium name="RefSeq"/>
        </authorList>
    </citation>
    <scope>IDENTIFICATION</scope>
</reference>
<keyword evidence="6" id="KW-1185">Reference proteome</keyword>
<dbReference type="GO" id="GO:0009699">
    <property type="term" value="P:phenylpropanoid biosynthetic process"/>
    <property type="evidence" value="ECO:0007669"/>
    <property type="project" value="UniProtKB-ARBA"/>
</dbReference>
<dbReference type="InterPro" id="IPR044859">
    <property type="entry name" value="Allene_oxi_cyc_Dirigent"/>
</dbReference>
<sequence>MKAMKHGVCTWFIFAIFIIVCPSISVPSPNTGRTIVLLMNDVLGNKGQSEAPVSSNNGHHRYSPKPATFSSPKNGVPSHHSSMGRASSSSSASWLPFLGRLQTLEPGMVTVINEELLIGSQLQGKIQGIYVMSSENKNSSMVAMKAMFNGNNKDSTDSLRFFGLYQPALNESHIAVIGGTGRYQDANGYAIVRSIPGSIKVLLFTVYLK</sequence>
<gene>
    <name evidence="7" type="primary">LOC120268847</name>
</gene>
<dbReference type="GeneID" id="120268847"/>
<accession>A0AB40BX67</accession>
<protein>
    <recommendedName>
        <fullName evidence="4">Dirigent protein</fullName>
    </recommendedName>
</protein>
<keyword evidence="3 4" id="KW-0964">Secreted</keyword>
<organism evidence="6 7">
    <name type="scientific">Dioscorea cayennensis subsp. rotundata</name>
    <name type="common">White Guinea yam</name>
    <name type="synonym">Dioscorea rotundata</name>
    <dbReference type="NCBI Taxonomy" id="55577"/>
    <lineage>
        <taxon>Eukaryota</taxon>
        <taxon>Viridiplantae</taxon>
        <taxon>Streptophyta</taxon>
        <taxon>Embryophyta</taxon>
        <taxon>Tracheophyta</taxon>
        <taxon>Spermatophyta</taxon>
        <taxon>Magnoliopsida</taxon>
        <taxon>Liliopsida</taxon>
        <taxon>Dioscoreales</taxon>
        <taxon>Dioscoreaceae</taxon>
        <taxon>Dioscorea</taxon>
    </lineage>
</organism>
<dbReference type="Proteomes" id="UP001515500">
    <property type="component" value="Chromosome 9"/>
</dbReference>